<sequence>MQAIEKNNKKLIRSWAMFDWANSAYNLVITSTIFPVYYTTITTTKEHGDVVNFFGFEIVNTALSNFALAVAYLLMSFSLPFISSYADARGLKKQIMKFFTYMGAISCMCLFFFKLETLEIGIICFALAAMGYIGGVLFNNSYLPLLATVDQQDRVSAQGFAFGYIGCVTLQILCFIVVLKPAWFGITDPSLPARISFLMVGLWWLGFSMIPFKYLPKIEASANNTDKSFVQNVRDEFTYVTQKIKGIPEIKQFLPAFFFYAIGVQTLMIVASSFGEKILHLGAERLIATILLIQLVAILGAFLMSYLSRIYGNIKVLIVVVMLWIAICIAAFYLSTALQFYIIAALVGLVMGGIQSLSRSTYSKLIPADIKDTTAFFSFYDVTEKVAIVLGLFSFGLIEQITHNIRYSALVLSVFFVIGLLLLIRILVSNKS</sequence>
<proteinExistence type="predicted"/>
<feature type="transmembrane region" description="Helical" evidence="6">
    <location>
        <begin position="191"/>
        <end position="212"/>
    </location>
</feature>
<feature type="transmembrane region" description="Helical" evidence="6">
    <location>
        <begin position="340"/>
        <end position="358"/>
    </location>
</feature>
<keyword evidence="9" id="KW-1185">Reference proteome</keyword>
<dbReference type="Gene3D" id="1.20.1250.20">
    <property type="entry name" value="MFS general substrate transporter like domains"/>
    <property type="match status" value="1"/>
</dbReference>
<name>A0ABV4H6H7_9SPHI</name>
<comment type="caution">
    <text evidence="8">The sequence shown here is derived from an EMBL/GenBank/DDBJ whole genome shotgun (WGS) entry which is preliminary data.</text>
</comment>
<keyword evidence="4 6" id="KW-1133">Transmembrane helix</keyword>
<dbReference type="Pfam" id="PF11700">
    <property type="entry name" value="ATG22"/>
    <property type="match status" value="1"/>
</dbReference>
<dbReference type="PROSITE" id="PS50850">
    <property type="entry name" value="MFS"/>
    <property type="match status" value="1"/>
</dbReference>
<evidence type="ECO:0000313" key="8">
    <source>
        <dbReference type="EMBL" id="MEZ0450086.1"/>
    </source>
</evidence>
<feature type="transmembrane region" description="Helical" evidence="6">
    <location>
        <begin position="404"/>
        <end position="428"/>
    </location>
</feature>
<evidence type="ECO:0000256" key="3">
    <source>
        <dbReference type="ARBA" id="ARBA00022692"/>
    </source>
</evidence>
<dbReference type="PANTHER" id="PTHR23519">
    <property type="entry name" value="AUTOPHAGY-RELATED PROTEIN 22"/>
    <property type="match status" value="1"/>
</dbReference>
<feature type="transmembrane region" description="Helical" evidence="6">
    <location>
        <begin position="20"/>
        <end position="38"/>
    </location>
</feature>
<evidence type="ECO:0000256" key="6">
    <source>
        <dbReference type="SAM" id="Phobius"/>
    </source>
</evidence>
<feature type="transmembrane region" description="Helical" evidence="6">
    <location>
        <begin position="253"/>
        <end position="274"/>
    </location>
</feature>
<gene>
    <name evidence="8" type="ORF">ABTW24_00520</name>
</gene>
<evidence type="ECO:0000313" key="9">
    <source>
        <dbReference type="Proteomes" id="UP001566204"/>
    </source>
</evidence>
<reference evidence="8 9" key="1">
    <citation type="submission" date="2024-06" db="EMBL/GenBank/DDBJ databases">
        <title>Soil Sphingobacterium thalpophilum.</title>
        <authorList>
            <person name="Yang J."/>
            <person name="Li J."/>
        </authorList>
    </citation>
    <scope>NUCLEOTIDE SEQUENCE [LARGE SCALE GENOMIC DNA]</scope>
    <source>
        <strain evidence="8 9">22g91tb</strain>
    </source>
</reference>
<evidence type="ECO:0000256" key="2">
    <source>
        <dbReference type="ARBA" id="ARBA00022448"/>
    </source>
</evidence>
<dbReference type="InterPro" id="IPR036259">
    <property type="entry name" value="MFS_trans_sf"/>
</dbReference>
<dbReference type="InterPro" id="IPR024671">
    <property type="entry name" value="Atg22-like"/>
</dbReference>
<feature type="transmembrane region" description="Helical" evidence="6">
    <location>
        <begin position="159"/>
        <end position="179"/>
    </location>
</feature>
<dbReference type="PANTHER" id="PTHR23519:SF1">
    <property type="entry name" value="AUTOPHAGY-RELATED PROTEIN 22"/>
    <property type="match status" value="1"/>
</dbReference>
<dbReference type="SUPFAM" id="SSF103473">
    <property type="entry name" value="MFS general substrate transporter"/>
    <property type="match status" value="1"/>
</dbReference>
<feature type="transmembrane region" description="Helical" evidence="6">
    <location>
        <begin position="379"/>
        <end position="398"/>
    </location>
</feature>
<protein>
    <submittedName>
        <fullName evidence="8">MFS transporter</fullName>
    </submittedName>
</protein>
<feature type="transmembrane region" description="Helical" evidence="6">
    <location>
        <begin position="95"/>
        <end position="114"/>
    </location>
</feature>
<feature type="transmembrane region" description="Helical" evidence="6">
    <location>
        <begin position="314"/>
        <end position="334"/>
    </location>
</feature>
<evidence type="ECO:0000256" key="1">
    <source>
        <dbReference type="ARBA" id="ARBA00004127"/>
    </source>
</evidence>
<evidence type="ECO:0000259" key="7">
    <source>
        <dbReference type="PROSITE" id="PS50850"/>
    </source>
</evidence>
<dbReference type="EMBL" id="JBEOQB010000001">
    <property type="protein sequence ID" value="MEZ0450086.1"/>
    <property type="molecule type" value="Genomic_DNA"/>
</dbReference>
<evidence type="ECO:0000256" key="4">
    <source>
        <dbReference type="ARBA" id="ARBA00022989"/>
    </source>
</evidence>
<keyword evidence="3 6" id="KW-0812">Transmembrane</keyword>
<keyword evidence="5 6" id="KW-0472">Membrane</keyword>
<accession>A0ABV4H6H7</accession>
<feature type="transmembrane region" description="Helical" evidence="6">
    <location>
        <begin position="286"/>
        <end position="307"/>
    </location>
</feature>
<comment type="subcellular location">
    <subcellularLocation>
        <location evidence="1">Endomembrane system</location>
        <topology evidence="1">Multi-pass membrane protein</topology>
    </subcellularLocation>
</comment>
<organism evidence="8 9">
    <name type="scientific">Sphingobacterium thalpophilum</name>
    <dbReference type="NCBI Taxonomy" id="259"/>
    <lineage>
        <taxon>Bacteria</taxon>
        <taxon>Pseudomonadati</taxon>
        <taxon>Bacteroidota</taxon>
        <taxon>Sphingobacteriia</taxon>
        <taxon>Sphingobacteriales</taxon>
        <taxon>Sphingobacteriaceae</taxon>
        <taxon>Sphingobacterium</taxon>
    </lineage>
</organism>
<evidence type="ECO:0000256" key="5">
    <source>
        <dbReference type="ARBA" id="ARBA00023136"/>
    </source>
</evidence>
<feature type="transmembrane region" description="Helical" evidence="6">
    <location>
        <begin position="58"/>
        <end position="83"/>
    </location>
</feature>
<dbReference type="RefSeq" id="WP_324758896.1">
    <property type="nucleotide sequence ID" value="NZ_CP141191.1"/>
</dbReference>
<dbReference type="Proteomes" id="UP001566204">
    <property type="component" value="Unassembled WGS sequence"/>
</dbReference>
<feature type="domain" description="Major facilitator superfamily (MFS) profile" evidence="7">
    <location>
        <begin position="244"/>
        <end position="432"/>
    </location>
</feature>
<feature type="transmembrane region" description="Helical" evidence="6">
    <location>
        <begin position="120"/>
        <end position="138"/>
    </location>
</feature>
<dbReference type="InterPro" id="IPR050495">
    <property type="entry name" value="ATG22/LtaA_families"/>
</dbReference>
<dbReference type="InterPro" id="IPR020846">
    <property type="entry name" value="MFS_dom"/>
</dbReference>
<keyword evidence="2" id="KW-0813">Transport</keyword>